<dbReference type="GeneID" id="60684922"/>
<dbReference type="OrthoDB" id="8279866at2"/>
<accession>A0A368NED5</accession>
<dbReference type="RefSeq" id="WP_060717880.1">
    <property type="nucleotide sequence ID" value="NZ_CP055265.1"/>
</dbReference>
<sequence>MTDEPAAKPPKYNINTWINLTTLVSIIAGGGYAWAQTNSDIDELKRWRVAVEGRLGNSDGKIEERFKVNEVELRKLDNLSYRVTVAEQSATSISQAIKELQITASGQSGDLRVMREILQRIEAAQRGVPPLPSYGR</sequence>
<dbReference type="Proteomes" id="UP000436911">
    <property type="component" value="Unassembled WGS sequence"/>
</dbReference>
<comment type="caution">
    <text evidence="1">The sequence shown here is derived from an EMBL/GenBank/DDBJ whole genome shotgun (WGS) entry which is preliminary data.</text>
</comment>
<dbReference type="EMBL" id="QUSG01000008">
    <property type="protein sequence ID" value="KAA3526160.1"/>
    <property type="molecule type" value="Genomic_DNA"/>
</dbReference>
<gene>
    <name evidence="1" type="ORF">DXT89_16710</name>
</gene>
<organism evidence="1 2">
    <name type="scientific">Agrobacterium vitis</name>
    <name type="common">Rhizobium vitis</name>
    <dbReference type="NCBI Taxonomy" id="373"/>
    <lineage>
        <taxon>Bacteria</taxon>
        <taxon>Pseudomonadati</taxon>
        <taxon>Pseudomonadota</taxon>
        <taxon>Alphaproteobacteria</taxon>
        <taxon>Hyphomicrobiales</taxon>
        <taxon>Rhizobiaceae</taxon>
        <taxon>Rhizobium/Agrobacterium group</taxon>
        <taxon>Agrobacterium</taxon>
    </lineage>
</organism>
<reference evidence="1 2" key="1">
    <citation type="submission" date="2018-08" db="EMBL/GenBank/DDBJ databases">
        <title>Genome sequencing of Agrobacterium vitis strain ICMP 10754.</title>
        <authorList>
            <person name="Visnovsky S.B."/>
            <person name="Pitman A.R."/>
        </authorList>
    </citation>
    <scope>NUCLEOTIDE SEQUENCE [LARGE SCALE GENOMIC DNA]</scope>
    <source>
        <strain evidence="1 2">ICMP 10754</strain>
    </source>
</reference>
<dbReference type="AlphaFoldDB" id="A0A368NED5"/>
<evidence type="ECO:0000313" key="2">
    <source>
        <dbReference type="Proteomes" id="UP000436911"/>
    </source>
</evidence>
<evidence type="ECO:0008006" key="3">
    <source>
        <dbReference type="Google" id="ProtNLM"/>
    </source>
</evidence>
<evidence type="ECO:0000313" key="1">
    <source>
        <dbReference type="EMBL" id="KAA3526160.1"/>
    </source>
</evidence>
<protein>
    <recommendedName>
        <fullName evidence="3">DUF2730 family protein</fullName>
    </recommendedName>
</protein>
<name>A0A368NED5_AGRVI</name>
<proteinExistence type="predicted"/>